<dbReference type="AlphaFoldDB" id="A0A6J4RH87"/>
<evidence type="ECO:0000313" key="1">
    <source>
        <dbReference type="EMBL" id="CAA9471165.1"/>
    </source>
</evidence>
<name>A0A6J4RH87_9ACTN</name>
<evidence type="ECO:0008006" key="2">
    <source>
        <dbReference type="Google" id="ProtNLM"/>
    </source>
</evidence>
<accession>A0A6J4RH87</accession>
<dbReference type="EMBL" id="CADCVM010000065">
    <property type="protein sequence ID" value="CAA9471165.1"/>
    <property type="molecule type" value="Genomic_DNA"/>
</dbReference>
<sequence length="123" mass="14094">MGSYSKDLRLKVLAATDRGIPRREVVGTFGVSLATLKRWLRKSREGEDLSPRSSTGRKRRILATVEERRALWAQLEENDEATLERHRELWEGRQGVRVSVATMSRAIRKLGWTFKKDAGCLRA</sequence>
<dbReference type="SUPFAM" id="SSF46689">
    <property type="entry name" value="Homeodomain-like"/>
    <property type="match status" value="1"/>
</dbReference>
<protein>
    <recommendedName>
        <fullName evidence="2">Transposase Synechocystis PCC 6803 domain-containing protein</fullName>
    </recommendedName>
</protein>
<reference evidence="1" key="1">
    <citation type="submission" date="2020-02" db="EMBL/GenBank/DDBJ databases">
        <authorList>
            <person name="Meier V. D."/>
        </authorList>
    </citation>
    <scope>NUCLEOTIDE SEQUENCE</scope>
    <source>
        <strain evidence="1">AVDCRST_MAG05</strain>
    </source>
</reference>
<proteinExistence type="predicted"/>
<gene>
    <name evidence="1" type="ORF">AVDCRST_MAG05-568</name>
</gene>
<organism evidence="1">
    <name type="scientific">uncultured Rubrobacteraceae bacterium</name>
    <dbReference type="NCBI Taxonomy" id="349277"/>
    <lineage>
        <taxon>Bacteria</taxon>
        <taxon>Bacillati</taxon>
        <taxon>Actinomycetota</taxon>
        <taxon>Rubrobacteria</taxon>
        <taxon>Rubrobacterales</taxon>
        <taxon>Rubrobacteraceae</taxon>
        <taxon>environmental samples</taxon>
    </lineage>
</organism>
<dbReference type="InterPro" id="IPR009057">
    <property type="entry name" value="Homeodomain-like_sf"/>
</dbReference>
<dbReference type="Pfam" id="PF13384">
    <property type="entry name" value="HTH_23"/>
    <property type="match status" value="1"/>
</dbReference>